<keyword evidence="1" id="KW-0479">Metal-binding</keyword>
<dbReference type="InterPro" id="IPR004360">
    <property type="entry name" value="Glyas_Fos-R_dOase_dom"/>
</dbReference>
<name>A0A936YZT2_9BURK</name>
<dbReference type="Pfam" id="PF00903">
    <property type="entry name" value="Glyoxalase"/>
    <property type="match status" value="1"/>
</dbReference>
<sequence>MKLNALMVRYIVHDVDAAVTFYTSHLGFRASAQSGTYFALLERENLQLVLSPPKGPGGGSQPMPDGRRPEPGGWNRIIVRSSNLDGEIEVLRKAGVRFRNDIVEGPGGRQILLEDPSGNLVELFEPAPDAPR</sequence>
<dbReference type="RefSeq" id="WP_201674910.1">
    <property type="nucleotide sequence ID" value="NZ_JAEQNE010000003.1"/>
</dbReference>
<evidence type="ECO:0000259" key="3">
    <source>
        <dbReference type="PROSITE" id="PS51819"/>
    </source>
</evidence>
<dbReference type="EMBL" id="JAEQNE010000003">
    <property type="protein sequence ID" value="MBL0392274.1"/>
    <property type="molecule type" value="Genomic_DNA"/>
</dbReference>
<dbReference type="GO" id="GO:0004493">
    <property type="term" value="F:methylmalonyl-CoA epimerase activity"/>
    <property type="evidence" value="ECO:0007669"/>
    <property type="project" value="TreeGrafter"/>
</dbReference>
<dbReference type="InterPro" id="IPR051785">
    <property type="entry name" value="MMCE/EMCE_epimerase"/>
</dbReference>
<evidence type="ECO:0000256" key="2">
    <source>
        <dbReference type="SAM" id="MobiDB-lite"/>
    </source>
</evidence>
<dbReference type="CDD" id="cd06587">
    <property type="entry name" value="VOC"/>
    <property type="match status" value="1"/>
</dbReference>
<evidence type="ECO:0000313" key="4">
    <source>
        <dbReference type="EMBL" id="MBL0392274.1"/>
    </source>
</evidence>
<protein>
    <submittedName>
        <fullName evidence="4">VOC family protein</fullName>
    </submittedName>
</protein>
<organism evidence="4 5">
    <name type="scientific">Ramlibacter monticola</name>
    <dbReference type="NCBI Taxonomy" id="1926872"/>
    <lineage>
        <taxon>Bacteria</taxon>
        <taxon>Pseudomonadati</taxon>
        <taxon>Pseudomonadota</taxon>
        <taxon>Betaproteobacteria</taxon>
        <taxon>Burkholderiales</taxon>
        <taxon>Comamonadaceae</taxon>
        <taxon>Ramlibacter</taxon>
    </lineage>
</organism>
<gene>
    <name evidence="4" type="ORF">JJ685_14135</name>
</gene>
<dbReference type="InterPro" id="IPR029068">
    <property type="entry name" value="Glyas_Bleomycin-R_OHBP_Dase"/>
</dbReference>
<dbReference type="PANTHER" id="PTHR43048">
    <property type="entry name" value="METHYLMALONYL-COA EPIMERASE"/>
    <property type="match status" value="1"/>
</dbReference>
<dbReference type="PROSITE" id="PS51819">
    <property type="entry name" value="VOC"/>
    <property type="match status" value="1"/>
</dbReference>
<comment type="caution">
    <text evidence="4">The sequence shown here is derived from an EMBL/GenBank/DDBJ whole genome shotgun (WGS) entry which is preliminary data.</text>
</comment>
<dbReference type="InterPro" id="IPR037523">
    <property type="entry name" value="VOC_core"/>
</dbReference>
<dbReference type="GO" id="GO:0046872">
    <property type="term" value="F:metal ion binding"/>
    <property type="evidence" value="ECO:0007669"/>
    <property type="project" value="UniProtKB-KW"/>
</dbReference>
<keyword evidence="5" id="KW-1185">Reference proteome</keyword>
<dbReference type="AlphaFoldDB" id="A0A936YZT2"/>
<dbReference type="Gene3D" id="3.10.180.10">
    <property type="entry name" value="2,3-Dihydroxybiphenyl 1,2-Dioxygenase, domain 1"/>
    <property type="match status" value="1"/>
</dbReference>
<dbReference type="SUPFAM" id="SSF54593">
    <property type="entry name" value="Glyoxalase/Bleomycin resistance protein/Dihydroxybiphenyl dioxygenase"/>
    <property type="match status" value="1"/>
</dbReference>
<accession>A0A936YZT2</accession>
<dbReference type="GO" id="GO:0046491">
    <property type="term" value="P:L-methylmalonyl-CoA metabolic process"/>
    <property type="evidence" value="ECO:0007669"/>
    <property type="project" value="TreeGrafter"/>
</dbReference>
<proteinExistence type="predicted"/>
<feature type="domain" description="VOC" evidence="3">
    <location>
        <begin position="2"/>
        <end position="126"/>
    </location>
</feature>
<feature type="region of interest" description="Disordered" evidence="2">
    <location>
        <begin position="49"/>
        <end position="73"/>
    </location>
</feature>
<reference evidence="4 5" key="1">
    <citation type="journal article" date="2017" name="Int. J. Syst. Evol. Microbiol.">
        <title>Ramlibacter monticola sp. nov., isolated from forest soil.</title>
        <authorList>
            <person name="Chaudhary D.K."/>
            <person name="Kim J."/>
        </authorList>
    </citation>
    <scope>NUCLEOTIDE SEQUENCE [LARGE SCALE GENOMIC DNA]</scope>
    <source>
        <strain evidence="4 5">KACC 19175</strain>
    </source>
</reference>
<dbReference type="Proteomes" id="UP000599109">
    <property type="component" value="Unassembled WGS sequence"/>
</dbReference>
<dbReference type="PANTHER" id="PTHR43048:SF3">
    <property type="entry name" value="METHYLMALONYL-COA EPIMERASE, MITOCHONDRIAL"/>
    <property type="match status" value="1"/>
</dbReference>
<evidence type="ECO:0000256" key="1">
    <source>
        <dbReference type="ARBA" id="ARBA00022723"/>
    </source>
</evidence>
<evidence type="ECO:0000313" key="5">
    <source>
        <dbReference type="Proteomes" id="UP000599109"/>
    </source>
</evidence>